<keyword evidence="6" id="KW-1185">Reference proteome</keyword>
<keyword evidence="3" id="KW-0539">Nucleus</keyword>
<dbReference type="InterPro" id="IPR051127">
    <property type="entry name" value="Fungal_SecMet_Regulators"/>
</dbReference>
<dbReference type="Proteomes" id="UP000001294">
    <property type="component" value="Unassembled WGS sequence"/>
</dbReference>
<dbReference type="HOGENOM" id="CLU_744153_0_0_1"/>
<evidence type="ECO:0000313" key="5">
    <source>
        <dbReference type="EMBL" id="EEA24699.1"/>
    </source>
</evidence>
<name>B6QD01_TALMQ</name>
<evidence type="ECO:0008006" key="7">
    <source>
        <dbReference type="Google" id="ProtNLM"/>
    </source>
</evidence>
<dbReference type="GO" id="GO:0000981">
    <property type="term" value="F:DNA-binding transcription factor activity, RNA polymerase II-specific"/>
    <property type="evidence" value="ECO:0007669"/>
    <property type="project" value="TreeGrafter"/>
</dbReference>
<dbReference type="CDD" id="cd12148">
    <property type="entry name" value="fungal_TF_MHR"/>
    <property type="match status" value="1"/>
</dbReference>
<dbReference type="GO" id="GO:0000978">
    <property type="term" value="F:RNA polymerase II cis-regulatory region sequence-specific DNA binding"/>
    <property type="evidence" value="ECO:0007669"/>
    <property type="project" value="TreeGrafter"/>
</dbReference>
<dbReference type="EMBL" id="DS995901">
    <property type="protein sequence ID" value="EEA24699.1"/>
    <property type="molecule type" value="Genomic_DNA"/>
</dbReference>
<evidence type="ECO:0000256" key="4">
    <source>
        <dbReference type="SAM" id="MobiDB-lite"/>
    </source>
</evidence>
<reference evidence="6" key="1">
    <citation type="journal article" date="2015" name="Genome Announc.">
        <title>Genome sequence of the AIDS-associated pathogen Penicillium marneffei (ATCC18224) and its near taxonomic relative Talaromyces stipitatus (ATCC10500).</title>
        <authorList>
            <person name="Nierman W.C."/>
            <person name="Fedorova-Abrams N.D."/>
            <person name="Andrianopoulos A."/>
        </authorList>
    </citation>
    <scope>NUCLEOTIDE SEQUENCE [LARGE SCALE GENOMIC DNA]</scope>
    <source>
        <strain evidence="6">ATCC 18224 / CBS 334.59 / QM 7333</strain>
    </source>
</reference>
<dbReference type="OrthoDB" id="2283488at2759"/>
<sequence>MTLQVHIYSIIYIYNISQFNTAHNNLGTTLRIAQALRLHLGLMPSPFIEGQGLYYRIWNTLYRLDSQLLMNLDGLRRFGILIEFDDDSAEQARFHTQCTKLISTVQAAQAAFEQKCSQLLNDNTTGDIYDNPQTTETIAEFFRHKVAPPPLWLQRQRLLLELLYHHLQISILRQLLCFPPVVVSLTPLADSFGISCVYYAITITNIIHQVLAETDPLPGLFHVYQYQWDTVLCTLGFVLANPVYPPTPPARKSLQTAVQNLEIIGEHFPAAASAARLVIDEFRRSMMGRKGRDPATLSSSSSQTMPSQTITAPLSKTAIQTSYTQYLSERSTPPLTTASTDTPAIPMPMKVISGTDLQWLQGALNSWADFAV</sequence>
<evidence type="ECO:0000256" key="1">
    <source>
        <dbReference type="ARBA" id="ARBA00023015"/>
    </source>
</evidence>
<evidence type="ECO:0000256" key="2">
    <source>
        <dbReference type="ARBA" id="ARBA00023163"/>
    </source>
</evidence>
<dbReference type="PANTHER" id="PTHR47424">
    <property type="entry name" value="REGULATORY PROTEIN GAL4"/>
    <property type="match status" value="1"/>
</dbReference>
<dbReference type="PANTHER" id="PTHR47424:SF12">
    <property type="entry name" value="TRANSCRIPTION FACTOR ASQA"/>
    <property type="match status" value="1"/>
</dbReference>
<dbReference type="GO" id="GO:0000435">
    <property type="term" value="P:positive regulation of transcription from RNA polymerase II promoter by galactose"/>
    <property type="evidence" value="ECO:0007669"/>
    <property type="project" value="TreeGrafter"/>
</dbReference>
<evidence type="ECO:0000313" key="6">
    <source>
        <dbReference type="Proteomes" id="UP000001294"/>
    </source>
</evidence>
<feature type="region of interest" description="Disordered" evidence="4">
    <location>
        <begin position="289"/>
        <end position="310"/>
    </location>
</feature>
<organism evidence="5 6">
    <name type="scientific">Talaromyces marneffei (strain ATCC 18224 / CBS 334.59 / QM 7333)</name>
    <name type="common">Penicillium marneffei</name>
    <dbReference type="NCBI Taxonomy" id="441960"/>
    <lineage>
        <taxon>Eukaryota</taxon>
        <taxon>Fungi</taxon>
        <taxon>Dikarya</taxon>
        <taxon>Ascomycota</taxon>
        <taxon>Pezizomycotina</taxon>
        <taxon>Eurotiomycetes</taxon>
        <taxon>Eurotiomycetidae</taxon>
        <taxon>Eurotiales</taxon>
        <taxon>Trichocomaceae</taxon>
        <taxon>Talaromyces</taxon>
        <taxon>Talaromyces sect. Talaromyces</taxon>
    </lineage>
</organism>
<evidence type="ECO:0000256" key="3">
    <source>
        <dbReference type="ARBA" id="ARBA00023242"/>
    </source>
</evidence>
<proteinExistence type="predicted"/>
<protein>
    <recommendedName>
        <fullName evidence="7">Transcription factor domain-containing protein</fullName>
    </recommendedName>
</protein>
<dbReference type="VEuPathDB" id="FungiDB:PMAA_086800"/>
<dbReference type="AlphaFoldDB" id="B6QD01"/>
<gene>
    <name evidence="5" type="ORF">PMAA_086800</name>
</gene>
<keyword evidence="2" id="KW-0804">Transcription</keyword>
<accession>B6QD01</accession>
<keyword evidence="1" id="KW-0805">Transcription regulation</keyword>
<dbReference type="GO" id="GO:0005634">
    <property type="term" value="C:nucleus"/>
    <property type="evidence" value="ECO:0007669"/>
    <property type="project" value="TreeGrafter"/>
</dbReference>
<dbReference type="PhylomeDB" id="B6QD01"/>